<dbReference type="EMBL" id="JABWAB010000007">
    <property type="protein sequence ID" value="KAF6047266.1"/>
    <property type="molecule type" value="Genomic_DNA"/>
</dbReference>
<dbReference type="Proteomes" id="UP000590412">
    <property type="component" value="Unassembled WGS sequence"/>
</dbReference>
<accession>A0A8X7T991</accession>
<sequence>MSEPPTLTLEQFRKAIKDVSQFELESKKEQQRHFILKLVETNNELFDELNAEATSPEDGKLYAETIEENKMSLLEQISRVESINSELVERGLMSSEDKSKEEQKLLDEINNTDKSTQKAEPKIVEDEKEGGIML</sequence>
<evidence type="ECO:0000256" key="1">
    <source>
        <dbReference type="SAM" id="MobiDB-lite"/>
    </source>
</evidence>
<name>A0A8X7T991_CANPA</name>
<organism evidence="2 3">
    <name type="scientific">Candida parapsilosis</name>
    <name type="common">Yeast</name>
    <dbReference type="NCBI Taxonomy" id="5480"/>
    <lineage>
        <taxon>Eukaryota</taxon>
        <taxon>Fungi</taxon>
        <taxon>Dikarya</taxon>
        <taxon>Ascomycota</taxon>
        <taxon>Saccharomycotina</taxon>
        <taxon>Pichiomycetes</taxon>
        <taxon>Debaryomycetaceae</taxon>
        <taxon>Candida/Lodderomyces clade</taxon>
        <taxon>Candida</taxon>
    </lineage>
</organism>
<feature type="compositionally biased region" description="Basic and acidic residues" evidence="1">
    <location>
        <begin position="115"/>
        <end position="125"/>
    </location>
</feature>
<evidence type="ECO:0000313" key="2">
    <source>
        <dbReference type="EMBL" id="KAF6047266.1"/>
    </source>
</evidence>
<evidence type="ECO:0000313" key="3">
    <source>
        <dbReference type="Proteomes" id="UP000590412"/>
    </source>
</evidence>
<comment type="caution">
    <text evidence="2">The sequence shown here is derived from an EMBL/GenBank/DDBJ whole genome shotgun (WGS) entry which is preliminary data.</text>
</comment>
<feature type="compositionally biased region" description="Basic and acidic residues" evidence="1">
    <location>
        <begin position="95"/>
        <end position="107"/>
    </location>
</feature>
<dbReference type="AlphaFoldDB" id="A0A8X7T991"/>
<reference evidence="2" key="1">
    <citation type="submission" date="2020-03" db="EMBL/GenBank/DDBJ databases">
        <title>FDA dAtabase for Regulatory Grade micrObial Sequences (FDA-ARGOS): Supporting development and validation of Infectious Disease Dx tests.</title>
        <authorList>
            <person name="Campos J."/>
            <person name="Goldberg B."/>
            <person name="Tallon L."/>
            <person name="Sadzewicz L."/>
            <person name="Vavikolanu K."/>
            <person name="Mehta A."/>
            <person name="Aluvathingal J."/>
            <person name="Nadendla S."/>
            <person name="Nandy P."/>
            <person name="Geyer C."/>
            <person name="Yan Y."/>
            <person name="Sichtig H."/>
        </authorList>
    </citation>
    <scope>NUCLEOTIDE SEQUENCE [LARGE SCALE GENOMIC DNA]</scope>
    <source>
        <strain evidence="2">FDAARGOS_652</strain>
    </source>
</reference>
<dbReference type="OrthoDB" id="548474at2759"/>
<gene>
    <name evidence="2" type="ORF">FOB60_004802</name>
</gene>
<protein>
    <submittedName>
        <fullName evidence="2">Uncharacterized protein</fullName>
    </submittedName>
</protein>
<feature type="region of interest" description="Disordered" evidence="1">
    <location>
        <begin position="89"/>
        <end position="134"/>
    </location>
</feature>
<proteinExistence type="predicted"/>